<evidence type="ECO:0000259" key="3">
    <source>
        <dbReference type="Pfam" id="PF09631"/>
    </source>
</evidence>
<evidence type="ECO:0000313" key="5">
    <source>
        <dbReference type="RefSeq" id="XP_034254887.1"/>
    </source>
</evidence>
<dbReference type="Gene3D" id="3.40.1350.10">
    <property type="match status" value="1"/>
</dbReference>
<name>A0A6P9A9Z5_THRPL</name>
<dbReference type="OrthoDB" id="10002170at2759"/>
<keyword evidence="2" id="KW-0819">tRNA processing</keyword>
<dbReference type="InterPro" id="IPR036167">
    <property type="entry name" value="tRNA_intron_Endo_cat-like_sf"/>
</dbReference>
<dbReference type="GeneID" id="117653363"/>
<evidence type="ECO:0000256" key="1">
    <source>
        <dbReference type="ARBA" id="ARBA00006091"/>
    </source>
</evidence>
<dbReference type="InParanoid" id="A0A6P9A9Z5"/>
<dbReference type="Proteomes" id="UP000515158">
    <property type="component" value="Unplaced"/>
</dbReference>
<comment type="similarity">
    <text evidence="1">Belongs to the SEN15 family.</text>
</comment>
<dbReference type="InterPro" id="IPR018593">
    <property type="entry name" value="tRNA-endonuc_su_Sen15"/>
</dbReference>
<dbReference type="Pfam" id="PF09631">
    <property type="entry name" value="Sen15"/>
    <property type="match status" value="1"/>
</dbReference>
<proteinExistence type="inferred from homology"/>
<dbReference type="GO" id="GO:0005634">
    <property type="term" value="C:nucleus"/>
    <property type="evidence" value="ECO:0007669"/>
    <property type="project" value="UniProtKB-ARBA"/>
</dbReference>
<organism evidence="5">
    <name type="scientific">Thrips palmi</name>
    <name type="common">Melon thrips</name>
    <dbReference type="NCBI Taxonomy" id="161013"/>
    <lineage>
        <taxon>Eukaryota</taxon>
        <taxon>Metazoa</taxon>
        <taxon>Ecdysozoa</taxon>
        <taxon>Arthropoda</taxon>
        <taxon>Hexapoda</taxon>
        <taxon>Insecta</taxon>
        <taxon>Pterygota</taxon>
        <taxon>Neoptera</taxon>
        <taxon>Paraneoptera</taxon>
        <taxon>Thysanoptera</taxon>
        <taxon>Terebrantia</taxon>
        <taxon>Thripoidea</taxon>
        <taxon>Thripidae</taxon>
        <taxon>Thrips</taxon>
    </lineage>
</organism>
<accession>A0A6P9A9Z5</accession>
<dbReference type="PANTHER" id="PTHR28582">
    <property type="entry name" value="TRNA-SPLICING ENDONUCLEASE SUBUNIT SEN15"/>
    <property type="match status" value="1"/>
</dbReference>
<dbReference type="InterPro" id="IPR011856">
    <property type="entry name" value="tRNA_endonuc-like_dom_sf"/>
</dbReference>
<sequence>MSSKIHPMLETFLKIGCSDMKAASAAFAVYMDLAEVKAVWDLQYALCQELDLIYLTAKDNATDTEPSIYLPLPASHSISAEWLLKVQNTLPIRNKSVIMALKDTDSTLVYYNVTEGLSSPDTPEEVQKKKATEDSRKFMQTELWRKRKQLYESAKSASQHNDDKT</sequence>
<evidence type="ECO:0000313" key="4">
    <source>
        <dbReference type="Proteomes" id="UP000515158"/>
    </source>
</evidence>
<reference evidence="5" key="1">
    <citation type="submission" date="2025-08" db="UniProtKB">
        <authorList>
            <consortium name="RefSeq"/>
        </authorList>
    </citation>
    <scope>IDENTIFICATION</scope>
    <source>
        <tissue evidence="5">Total insect</tissue>
    </source>
</reference>
<keyword evidence="4" id="KW-1185">Reference proteome</keyword>
<feature type="domain" description="tRNA-splicing endonuclease subunit Sen15" evidence="3">
    <location>
        <begin position="29"/>
        <end position="122"/>
    </location>
</feature>
<dbReference type="AlphaFoldDB" id="A0A6P9A9Z5"/>
<dbReference type="KEGG" id="tpal:117653363"/>
<dbReference type="PANTHER" id="PTHR28582:SF1">
    <property type="entry name" value="TRNA-SPLICING ENDONUCLEASE SUBUNIT SEN15"/>
    <property type="match status" value="1"/>
</dbReference>
<evidence type="ECO:0000256" key="2">
    <source>
        <dbReference type="ARBA" id="ARBA00022694"/>
    </source>
</evidence>
<protein>
    <submittedName>
        <fullName evidence="5">Uncharacterized protein LOC117653363 isoform X1</fullName>
    </submittedName>
</protein>
<dbReference type="GO" id="GO:0003676">
    <property type="term" value="F:nucleic acid binding"/>
    <property type="evidence" value="ECO:0007669"/>
    <property type="project" value="InterPro"/>
</dbReference>
<dbReference type="SUPFAM" id="SSF53032">
    <property type="entry name" value="tRNA-intron endonuclease catalytic domain-like"/>
    <property type="match status" value="1"/>
</dbReference>
<dbReference type="RefSeq" id="XP_034254887.1">
    <property type="nucleotide sequence ID" value="XM_034398996.1"/>
</dbReference>
<dbReference type="GO" id="GO:0006388">
    <property type="term" value="P:tRNA splicing, via endonucleolytic cleavage and ligation"/>
    <property type="evidence" value="ECO:0007669"/>
    <property type="project" value="InterPro"/>
</dbReference>
<gene>
    <name evidence="5" type="primary">LOC117653363</name>
</gene>